<protein>
    <recommendedName>
        <fullName evidence="4">HTH luxR-type domain-containing protein</fullName>
    </recommendedName>
</protein>
<dbReference type="SUPFAM" id="SSF46894">
    <property type="entry name" value="C-terminal effector domain of the bipartite response regulators"/>
    <property type="match status" value="1"/>
</dbReference>
<dbReference type="Pfam" id="PF00196">
    <property type="entry name" value="GerE"/>
    <property type="match status" value="1"/>
</dbReference>
<keyword evidence="3" id="KW-0804">Transcription</keyword>
<dbReference type="SMART" id="SM00421">
    <property type="entry name" value="HTH_LUXR"/>
    <property type="match status" value="1"/>
</dbReference>
<reference evidence="5 6" key="1">
    <citation type="journal article" date="2019" name="Int. J. Syst. Evol. Microbiol.">
        <title>The Global Catalogue of Microorganisms (GCM) 10K type strain sequencing project: providing services to taxonomists for standard genome sequencing and annotation.</title>
        <authorList>
            <consortium name="The Broad Institute Genomics Platform"/>
            <consortium name="The Broad Institute Genome Sequencing Center for Infectious Disease"/>
            <person name="Wu L."/>
            <person name="Ma J."/>
        </authorList>
    </citation>
    <scope>NUCLEOTIDE SEQUENCE [LARGE SCALE GENOMIC DNA]</scope>
    <source>
        <strain evidence="5 6">JCM 15313</strain>
    </source>
</reference>
<dbReference type="PANTHER" id="PTHR44688:SF16">
    <property type="entry name" value="DNA-BINDING TRANSCRIPTIONAL ACTIVATOR DEVR_DOSR"/>
    <property type="match status" value="1"/>
</dbReference>
<keyword evidence="6" id="KW-1185">Reference proteome</keyword>
<dbReference type="InterPro" id="IPR016032">
    <property type="entry name" value="Sig_transdc_resp-reg_C-effctor"/>
</dbReference>
<proteinExistence type="predicted"/>
<dbReference type="PANTHER" id="PTHR44688">
    <property type="entry name" value="DNA-BINDING TRANSCRIPTIONAL ACTIVATOR DEVR_DOSR"/>
    <property type="match status" value="1"/>
</dbReference>
<dbReference type="InterPro" id="IPR000792">
    <property type="entry name" value="Tscrpt_reg_LuxR_C"/>
</dbReference>
<accession>A0ABN2THK7</accession>
<name>A0ABN2THK7_9ACTN</name>
<dbReference type="PROSITE" id="PS50043">
    <property type="entry name" value="HTH_LUXR_2"/>
    <property type="match status" value="1"/>
</dbReference>
<evidence type="ECO:0000313" key="6">
    <source>
        <dbReference type="Proteomes" id="UP001501585"/>
    </source>
</evidence>
<dbReference type="Proteomes" id="UP001501585">
    <property type="component" value="Unassembled WGS sequence"/>
</dbReference>
<gene>
    <name evidence="5" type="ORF">GCM10009799_41200</name>
</gene>
<evidence type="ECO:0000313" key="5">
    <source>
        <dbReference type="EMBL" id="GAA2009128.1"/>
    </source>
</evidence>
<organism evidence="5 6">
    <name type="scientific">Nocardiopsis rhodophaea</name>
    <dbReference type="NCBI Taxonomy" id="280238"/>
    <lineage>
        <taxon>Bacteria</taxon>
        <taxon>Bacillati</taxon>
        <taxon>Actinomycetota</taxon>
        <taxon>Actinomycetes</taxon>
        <taxon>Streptosporangiales</taxon>
        <taxon>Nocardiopsidaceae</taxon>
        <taxon>Nocardiopsis</taxon>
    </lineage>
</organism>
<keyword evidence="1" id="KW-0805">Transcription regulation</keyword>
<evidence type="ECO:0000256" key="2">
    <source>
        <dbReference type="ARBA" id="ARBA00023125"/>
    </source>
</evidence>
<comment type="caution">
    <text evidence="5">The sequence shown here is derived from an EMBL/GenBank/DDBJ whole genome shotgun (WGS) entry which is preliminary data.</text>
</comment>
<dbReference type="PRINTS" id="PR00038">
    <property type="entry name" value="HTHLUXR"/>
</dbReference>
<evidence type="ECO:0000259" key="4">
    <source>
        <dbReference type="PROSITE" id="PS50043"/>
    </source>
</evidence>
<evidence type="ECO:0000256" key="1">
    <source>
        <dbReference type="ARBA" id="ARBA00023015"/>
    </source>
</evidence>
<keyword evidence="2" id="KW-0238">DNA-binding</keyword>
<dbReference type="InterPro" id="IPR036388">
    <property type="entry name" value="WH-like_DNA-bd_sf"/>
</dbReference>
<feature type="domain" description="HTH luxR-type" evidence="4">
    <location>
        <begin position="353"/>
        <end position="419"/>
    </location>
</feature>
<dbReference type="Gene3D" id="1.10.10.10">
    <property type="entry name" value="Winged helix-like DNA-binding domain superfamily/Winged helix DNA-binding domain"/>
    <property type="match status" value="1"/>
</dbReference>
<dbReference type="EMBL" id="BAAAPC010000019">
    <property type="protein sequence ID" value="GAA2009128.1"/>
    <property type="molecule type" value="Genomic_DNA"/>
</dbReference>
<evidence type="ECO:0000256" key="3">
    <source>
        <dbReference type="ARBA" id="ARBA00023163"/>
    </source>
</evidence>
<dbReference type="CDD" id="cd06170">
    <property type="entry name" value="LuxR_C_like"/>
    <property type="match status" value="1"/>
</dbReference>
<sequence>MNLACAEVSNIDHGRQPERLQSYQTFLRDTDALALRGRTKQRREVQQILYEARASGKGAVILIEGPPGFGRTCFTRDCLETACVTGFTLGDALMCGAFPEGHRSQALLHAPRPRLTRSESLHSEVTDGPYALTADATAAPPGQLRTRPGVVWVVATGVEGRLPPGILMSDAPSSAVHRIRLDPLPPQAISQVAEDLLGSPPTARLISLLRRAQGHPTLTVKLLEGMTEEGRVFLRDSKADLENKRIPNRVHIWLEDVLRRGPEPMLRFMTACAFTGQKVTSLERIGAILGTSRDELHRIVESAYRMGFIEGREELKFQSPIMHELFWGYIPSFFPELLQGSTNPAPYPGTSHHRQPFSPRLTLQEMRLILLTSEGYTNQQIARRLAISQHTVNYHLKKLFRKYEVNSRVRLVAAALKDTSPLADYQWPH</sequence>